<dbReference type="EMBL" id="BMKM01000020">
    <property type="protein sequence ID" value="GGE35868.1"/>
    <property type="molecule type" value="Genomic_DNA"/>
</dbReference>
<protein>
    <submittedName>
        <fullName evidence="1">Uncharacterized protein</fullName>
    </submittedName>
</protein>
<organism evidence="1 2">
    <name type="scientific">Sphingobacterium cellulitidis</name>
    <dbReference type="NCBI Taxonomy" id="1768011"/>
    <lineage>
        <taxon>Bacteria</taxon>
        <taxon>Pseudomonadati</taxon>
        <taxon>Bacteroidota</taxon>
        <taxon>Sphingobacteriia</taxon>
        <taxon>Sphingobacteriales</taxon>
        <taxon>Sphingobacteriaceae</taxon>
        <taxon>Sphingobacterium</taxon>
    </lineage>
</organism>
<dbReference type="Proteomes" id="UP000614460">
    <property type="component" value="Unassembled WGS sequence"/>
</dbReference>
<comment type="caution">
    <text evidence="1">The sequence shown here is derived from an EMBL/GenBank/DDBJ whole genome shotgun (WGS) entry which is preliminary data.</text>
</comment>
<evidence type="ECO:0000313" key="1">
    <source>
        <dbReference type="EMBL" id="GGE35868.1"/>
    </source>
</evidence>
<sequence length="150" mass="17960">MNNKIISKDGNSMSFIPIFDFFPGPGPDSIVARNYFENWEYRIEHFHINQIKAYIRVAYGDSAAEHWKDYVTYYGPEKTKEIFNADTAITFDVKLLPEQYFMGKYVLVRFLVIQKKRRFFNMVITFYTDQALNDRERYDMLNNSILKYIN</sequence>
<reference evidence="1" key="2">
    <citation type="submission" date="2020-09" db="EMBL/GenBank/DDBJ databases">
        <authorList>
            <person name="Sun Q."/>
            <person name="Zhou Y."/>
        </authorList>
    </citation>
    <scope>NUCLEOTIDE SEQUENCE</scope>
    <source>
        <strain evidence="1">CGMCC 1.15966</strain>
    </source>
</reference>
<keyword evidence="2" id="KW-1185">Reference proteome</keyword>
<reference evidence="1" key="1">
    <citation type="journal article" date="2014" name="Int. J. Syst. Evol. Microbiol.">
        <title>Complete genome sequence of Corynebacterium casei LMG S-19264T (=DSM 44701T), isolated from a smear-ripened cheese.</title>
        <authorList>
            <consortium name="US DOE Joint Genome Institute (JGI-PGF)"/>
            <person name="Walter F."/>
            <person name="Albersmeier A."/>
            <person name="Kalinowski J."/>
            <person name="Ruckert C."/>
        </authorList>
    </citation>
    <scope>NUCLEOTIDE SEQUENCE</scope>
    <source>
        <strain evidence="1">CGMCC 1.15966</strain>
    </source>
</reference>
<accession>A0A8H9G4U2</accession>
<dbReference type="AlphaFoldDB" id="A0A8H9G4U2"/>
<gene>
    <name evidence="1" type="ORF">GCM10011516_36740</name>
</gene>
<proteinExistence type="predicted"/>
<name>A0A8H9G4U2_9SPHI</name>
<evidence type="ECO:0000313" key="2">
    <source>
        <dbReference type="Proteomes" id="UP000614460"/>
    </source>
</evidence>